<dbReference type="Proteomes" id="UP001611580">
    <property type="component" value="Unassembled WGS sequence"/>
</dbReference>
<dbReference type="SUPFAM" id="SSF52949">
    <property type="entry name" value="Macro domain-like"/>
    <property type="match status" value="1"/>
</dbReference>
<comment type="caution">
    <text evidence="2">The sequence shown here is derived from an EMBL/GenBank/DDBJ whole genome shotgun (WGS) entry which is preliminary data.</text>
</comment>
<name>A0ABW7XNG0_9MICO</name>
<dbReference type="Pfam" id="PF10021">
    <property type="entry name" value="PARG_cat_microb"/>
    <property type="match status" value="1"/>
</dbReference>
<dbReference type="EMBL" id="JBIRYI010000012">
    <property type="protein sequence ID" value="MFI2489067.1"/>
    <property type="molecule type" value="Genomic_DNA"/>
</dbReference>
<keyword evidence="3" id="KW-1185">Reference proteome</keyword>
<dbReference type="Gene3D" id="3.40.220.10">
    <property type="entry name" value="Leucine Aminopeptidase, subunit E, domain 1"/>
    <property type="match status" value="1"/>
</dbReference>
<gene>
    <name evidence="2" type="ORF">ACH47X_19315</name>
</gene>
<reference evidence="2 3" key="1">
    <citation type="submission" date="2024-10" db="EMBL/GenBank/DDBJ databases">
        <title>The Natural Products Discovery Center: Release of the First 8490 Sequenced Strains for Exploring Actinobacteria Biosynthetic Diversity.</title>
        <authorList>
            <person name="Kalkreuter E."/>
            <person name="Kautsar S.A."/>
            <person name="Yang D."/>
            <person name="Bader C.D."/>
            <person name="Teijaro C.N."/>
            <person name="Fluegel L."/>
            <person name="Davis C.M."/>
            <person name="Simpson J.R."/>
            <person name="Lauterbach L."/>
            <person name="Steele A.D."/>
            <person name="Gui C."/>
            <person name="Meng S."/>
            <person name="Li G."/>
            <person name="Viehrig K."/>
            <person name="Ye F."/>
            <person name="Su P."/>
            <person name="Kiefer A.F."/>
            <person name="Nichols A."/>
            <person name="Cepeda A.J."/>
            <person name="Yan W."/>
            <person name="Fan B."/>
            <person name="Jiang Y."/>
            <person name="Adhikari A."/>
            <person name="Zheng C.-J."/>
            <person name="Schuster L."/>
            <person name="Cowan T.M."/>
            <person name="Smanski M.J."/>
            <person name="Chevrette M.G."/>
            <person name="De Carvalho L.P.S."/>
            <person name="Shen B."/>
        </authorList>
    </citation>
    <scope>NUCLEOTIDE SEQUENCE [LARGE SCALE GENOMIC DNA]</scope>
    <source>
        <strain evidence="2 3">NPDC019481</strain>
    </source>
</reference>
<dbReference type="InterPro" id="IPR019261">
    <property type="entry name" value="PARG_cat_microbial"/>
</dbReference>
<feature type="domain" description="Microbial-type PARG catalytic" evidence="1">
    <location>
        <begin position="15"/>
        <end position="155"/>
    </location>
</feature>
<proteinExistence type="predicted"/>
<dbReference type="PANTHER" id="PTHR35596:SF1">
    <property type="entry name" value="MICROBIAL-TYPE PARG CATALYTIC DOMAIN-CONTAINING PROTEIN"/>
    <property type="match status" value="1"/>
</dbReference>
<dbReference type="InterPro" id="IPR043472">
    <property type="entry name" value="Macro_dom-like"/>
</dbReference>
<dbReference type="PANTHER" id="PTHR35596">
    <property type="entry name" value="DUF2263 DOMAIN-CONTAINING PROTEIN"/>
    <property type="match status" value="1"/>
</dbReference>
<sequence length="273" mass="29094">MTSSNRSRDRFRALAAETMDAVRDGSYSAHGRRVDIAEQVTAAVAGTRLILPDAPLPEATPWSGPTTVEVRHESSLVAARRLGPGAACLVFASARNPGGGFLNGAQAQEEAVARSSALYATQTAVPEFYEHHRRETSLLYTDRVIVSPGTPVIRDDDGALLAEPHSVTFLTSAAPNRAAVERNQPEVASQVSATLARRAGRVLDVAAAHGCRRLVLGAWGCGVFGNDPDEVATTFAEALASRPWFEQVAFAILDTRPGQPVLKAFERALAPTR</sequence>
<accession>A0ABW7XNG0</accession>
<dbReference type="InterPro" id="IPR012664">
    <property type="entry name" value="CHP02452"/>
</dbReference>
<evidence type="ECO:0000313" key="2">
    <source>
        <dbReference type="EMBL" id="MFI2489067.1"/>
    </source>
</evidence>
<dbReference type="NCBIfam" id="TIGR02452">
    <property type="entry name" value="TIGR02452 family protein"/>
    <property type="match status" value="1"/>
</dbReference>
<organism evidence="2 3">
    <name type="scientific">Promicromonospora kroppenstedtii</name>
    <dbReference type="NCBI Taxonomy" id="440482"/>
    <lineage>
        <taxon>Bacteria</taxon>
        <taxon>Bacillati</taxon>
        <taxon>Actinomycetota</taxon>
        <taxon>Actinomycetes</taxon>
        <taxon>Micrococcales</taxon>
        <taxon>Promicromonosporaceae</taxon>
        <taxon>Promicromonospora</taxon>
    </lineage>
</organism>
<evidence type="ECO:0000259" key="1">
    <source>
        <dbReference type="Pfam" id="PF10021"/>
    </source>
</evidence>
<dbReference type="RefSeq" id="WP_397406146.1">
    <property type="nucleotide sequence ID" value="NZ_JBIRYI010000012.1"/>
</dbReference>
<evidence type="ECO:0000313" key="3">
    <source>
        <dbReference type="Proteomes" id="UP001611580"/>
    </source>
</evidence>
<dbReference type="PIRSF" id="PIRSF014899">
    <property type="entry name" value="UCP014899"/>
    <property type="match status" value="1"/>
</dbReference>
<protein>
    <submittedName>
        <fullName evidence="2">TIGR02452 family protein</fullName>
    </submittedName>
</protein>